<proteinExistence type="predicted"/>
<organism evidence="3 4">
    <name type="scientific">Hymenobacter endophyticus</name>
    <dbReference type="NCBI Taxonomy" id="3076335"/>
    <lineage>
        <taxon>Bacteria</taxon>
        <taxon>Pseudomonadati</taxon>
        <taxon>Bacteroidota</taxon>
        <taxon>Cytophagia</taxon>
        <taxon>Cytophagales</taxon>
        <taxon>Hymenobacteraceae</taxon>
        <taxon>Hymenobacter</taxon>
    </lineage>
</organism>
<sequence length="308" mass="34324">MRLHFYDYFIRVGAALLLVLGLAAPALAQDNDLLGQLEKQATAQPTREAVHATFKSTRLINGHTIETPGQGTMVFLISHRFGTLNSGAYNFFGLDQATIRLGLEYALTDHLEIGVGRSSVGKALDGFVKYRAITQTTGPRAMPVSLTLFSSAALTTLKYNDNIDHTLPRRLVYSYQALIARKFNENLSLQVMPTLVHRNLVMEAKDANDVYALGIGGRQKITKRTSINLEYYYLMRDNKPTGVRNAVAAGLDIETGGHVFQLHVTNSQGMIEQHFVSETRGNFFDGDIYFGFNVNRNFTVRPKKGFRN</sequence>
<evidence type="ECO:0000256" key="1">
    <source>
        <dbReference type="SAM" id="SignalP"/>
    </source>
</evidence>
<dbReference type="InterPro" id="IPR045916">
    <property type="entry name" value="DUF5777"/>
</dbReference>
<evidence type="ECO:0000313" key="3">
    <source>
        <dbReference type="EMBL" id="MDU0370831.1"/>
    </source>
</evidence>
<comment type="caution">
    <text evidence="3">The sequence shown here is derived from an EMBL/GenBank/DDBJ whole genome shotgun (WGS) entry which is preliminary data.</text>
</comment>
<dbReference type="Proteomes" id="UP001250698">
    <property type="component" value="Unassembled WGS sequence"/>
</dbReference>
<reference evidence="3 4" key="1">
    <citation type="submission" date="2023-10" db="EMBL/GenBank/DDBJ databases">
        <title>Hymenobacter endophyticus sp. nov., an isolate from the leaf tissues of wheat.</title>
        <authorList>
            <person name="Dai Y."/>
        </authorList>
    </citation>
    <scope>NUCLEOTIDE SEQUENCE [LARGE SCALE GENOMIC DNA]</scope>
    <source>
        <strain evidence="3 4">ZK17L-C2</strain>
    </source>
</reference>
<evidence type="ECO:0000259" key="2">
    <source>
        <dbReference type="Pfam" id="PF19089"/>
    </source>
</evidence>
<keyword evidence="4" id="KW-1185">Reference proteome</keyword>
<accession>A0ABU3THH6</accession>
<feature type="chain" id="PRO_5046354010" evidence="1">
    <location>
        <begin position="29"/>
        <end position="308"/>
    </location>
</feature>
<feature type="signal peptide" evidence="1">
    <location>
        <begin position="1"/>
        <end position="28"/>
    </location>
</feature>
<dbReference type="EMBL" id="JAWDJT010000006">
    <property type="protein sequence ID" value="MDU0370831.1"/>
    <property type="molecule type" value="Genomic_DNA"/>
</dbReference>
<protein>
    <submittedName>
        <fullName evidence="3">DUF5777 family beta-barrel protein</fullName>
    </submittedName>
</protein>
<evidence type="ECO:0000313" key="4">
    <source>
        <dbReference type="Proteomes" id="UP001250698"/>
    </source>
</evidence>
<gene>
    <name evidence="3" type="ORF">ROI90_10535</name>
</gene>
<dbReference type="Pfam" id="PF19089">
    <property type="entry name" value="DUF5777"/>
    <property type="match status" value="1"/>
</dbReference>
<feature type="domain" description="DUF5777" evidence="2">
    <location>
        <begin position="54"/>
        <end position="298"/>
    </location>
</feature>
<name>A0ABU3THH6_9BACT</name>
<dbReference type="RefSeq" id="WP_315998308.1">
    <property type="nucleotide sequence ID" value="NZ_JAWDJT010000006.1"/>
</dbReference>
<keyword evidence="1" id="KW-0732">Signal</keyword>